<dbReference type="Gene3D" id="3.40.50.720">
    <property type="entry name" value="NAD(P)-binding Rossmann-like Domain"/>
    <property type="match status" value="1"/>
</dbReference>
<dbReference type="InterPro" id="IPR008927">
    <property type="entry name" value="6-PGluconate_DH-like_C_sf"/>
</dbReference>
<dbReference type="Proteomes" id="UP000051063">
    <property type="component" value="Unassembled WGS sequence"/>
</dbReference>
<comment type="caution">
    <text evidence="3">The sequence shown here is derived from an EMBL/GenBank/DDBJ whole genome shotgun (WGS) entry which is preliminary data.</text>
</comment>
<feature type="domain" description="Ketopantoate reductase N-terminal" evidence="2">
    <location>
        <begin position="4"/>
        <end position="101"/>
    </location>
</feature>
<dbReference type="InterPro" id="IPR013328">
    <property type="entry name" value="6PGD_dom2"/>
</dbReference>
<dbReference type="Gene3D" id="1.10.1040.10">
    <property type="entry name" value="N-(1-d-carboxylethyl)-l-norvaline Dehydrogenase, domain 2"/>
    <property type="match status" value="1"/>
</dbReference>
<proteinExistence type="predicted"/>
<dbReference type="InterPro" id="IPR003421">
    <property type="entry name" value="Opine_DH"/>
</dbReference>
<sequence length="346" mass="38377">MKFAVIGGGNTGQTFAAFLTLQGQEVTLFDRNELKVKNLEASGIRLQNRLVGHVHVPVTTSIEEAIRGASVILVTTTAGGHKEVCQRMKCHLQDGQTIIIMPGYWGALEFSSILGDVWTQKRIVLAETDTMMLVCRSLESGVIDVKAIKSKITVGAIPADQATGVVQQLKHLFPQWEAVSSVLETSLNNTNVTVHPPVMLFNAGRVDAVEPFKFYYQGATKRTTDYIEQIDQERLRIAVKLGVGAVSLLTLLNTFYQRDFDDLYDALRTIFSTSIAPLTFSHRYITEDIPYGLVPISELGRKLGVKTPYTDRLIEIASLYLSKDFRAEGVRLDLDLLERNQQSGAQ</sequence>
<evidence type="ECO:0008006" key="5">
    <source>
        <dbReference type="Google" id="ProtNLM"/>
    </source>
</evidence>
<dbReference type="PANTHER" id="PTHR38015:SF1">
    <property type="entry name" value="OPINE DEHYDROGENASE DOMAIN-CONTAINING PROTEIN"/>
    <property type="match status" value="1"/>
</dbReference>
<feature type="domain" description="Opine dehydrogenase" evidence="1">
    <location>
        <begin position="179"/>
        <end position="319"/>
    </location>
</feature>
<protein>
    <recommendedName>
        <fullName evidence="5">Opine dehydrogenase</fullName>
    </recommendedName>
</protein>
<dbReference type="InterPro" id="IPR051729">
    <property type="entry name" value="Opine/Lysopine_DH"/>
</dbReference>
<evidence type="ECO:0000259" key="2">
    <source>
        <dbReference type="Pfam" id="PF02558"/>
    </source>
</evidence>
<dbReference type="RefSeq" id="WP_055748078.1">
    <property type="nucleotide sequence ID" value="NZ_LJJB01000015.1"/>
</dbReference>
<dbReference type="InterPro" id="IPR036291">
    <property type="entry name" value="NAD(P)-bd_dom_sf"/>
</dbReference>
<dbReference type="InterPro" id="IPR013332">
    <property type="entry name" value="KPR_N"/>
</dbReference>
<evidence type="ECO:0000259" key="1">
    <source>
        <dbReference type="Pfam" id="PF02317"/>
    </source>
</evidence>
<name>A0ABR5MZK5_BRECH</name>
<evidence type="ECO:0000313" key="4">
    <source>
        <dbReference type="Proteomes" id="UP000051063"/>
    </source>
</evidence>
<gene>
    <name evidence="3" type="ORF">AN963_29275</name>
</gene>
<accession>A0ABR5MZK5</accession>
<reference evidence="3 4" key="1">
    <citation type="submission" date="2015-09" db="EMBL/GenBank/DDBJ databases">
        <title>Genome sequencing project for genomic taxonomy and phylogenomics of Bacillus-like bacteria.</title>
        <authorList>
            <person name="Liu B."/>
            <person name="Wang J."/>
            <person name="Zhu Y."/>
            <person name="Liu G."/>
            <person name="Chen Q."/>
            <person name="Chen Z."/>
            <person name="Lan J."/>
            <person name="Che J."/>
            <person name="Ge C."/>
            <person name="Shi H."/>
            <person name="Pan Z."/>
            <person name="Liu X."/>
        </authorList>
    </citation>
    <scope>NUCLEOTIDE SEQUENCE [LARGE SCALE GENOMIC DNA]</scope>
    <source>
        <strain evidence="3 4">DSM 8552</strain>
    </source>
</reference>
<organism evidence="3 4">
    <name type="scientific">Brevibacillus choshinensis</name>
    <dbReference type="NCBI Taxonomy" id="54911"/>
    <lineage>
        <taxon>Bacteria</taxon>
        <taxon>Bacillati</taxon>
        <taxon>Bacillota</taxon>
        <taxon>Bacilli</taxon>
        <taxon>Bacillales</taxon>
        <taxon>Paenibacillaceae</taxon>
        <taxon>Brevibacillus</taxon>
    </lineage>
</organism>
<evidence type="ECO:0000313" key="3">
    <source>
        <dbReference type="EMBL" id="KQL43539.1"/>
    </source>
</evidence>
<dbReference type="SUPFAM" id="SSF48179">
    <property type="entry name" value="6-phosphogluconate dehydrogenase C-terminal domain-like"/>
    <property type="match status" value="1"/>
</dbReference>
<keyword evidence="4" id="KW-1185">Reference proteome</keyword>
<dbReference type="EMBL" id="LJJB01000015">
    <property type="protein sequence ID" value="KQL43539.1"/>
    <property type="molecule type" value="Genomic_DNA"/>
</dbReference>
<dbReference type="Pfam" id="PF02558">
    <property type="entry name" value="ApbA"/>
    <property type="match status" value="1"/>
</dbReference>
<dbReference type="SUPFAM" id="SSF51735">
    <property type="entry name" value="NAD(P)-binding Rossmann-fold domains"/>
    <property type="match status" value="1"/>
</dbReference>
<dbReference type="Pfam" id="PF02317">
    <property type="entry name" value="Octopine_DH"/>
    <property type="match status" value="1"/>
</dbReference>
<dbReference type="PANTHER" id="PTHR38015">
    <property type="entry name" value="BLR6086 PROTEIN"/>
    <property type="match status" value="1"/>
</dbReference>